<keyword evidence="8" id="KW-1185">Reference proteome</keyword>
<evidence type="ECO:0000256" key="3">
    <source>
        <dbReference type="ARBA" id="ARBA00004603"/>
    </source>
</evidence>
<feature type="region of interest" description="Disordered" evidence="6">
    <location>
        <begin position="1"/>
        <end position="32"/>
    </location>
</feature>
<protein>
    <submittedName>
        <fullName evidence="7">VIPAS39</fullName>
    </submittedName>
</protein>
<sequence length="501" mass="57668">MDSSSFASTEGGARNTSNEFKKAFSFEEEEESEWNSSKIKGFTFNDDDNETPFQDFEHYKNTSILSNVTSSGSHKGKSVEDEFVISFDFGQSGPVSDRVKHAAACSRFQNNSVHQTTVINAYENPIPTDPKKLENEVRYLRRQAEKLKNSRYFPLHPKDTIKDILFDREYSFEFYKTFDLKKELLDAALDIGDGNAILAVVLFLRKTLNDQKLTEILLTRPVAVNHLVAYLESRNMFNDLAHLHSSLGNYEDNSFAEYKKIILESPSLEHKVKRLKIYLQNTFRPHQDIIIEHINLMDRIVAIHSTLKIPPVSDSNSMFQSVMNCDTTIRALRFMHYHFPNEHENLLHSPLGFLKTHKLSEKQNAWNGIYASASKQSWSAIRSFATSKSWLGGIKANASVNFERLVKILNEEFSAPSEELIFYLNYVEPIDDRLNLALKIKAHTVVCDCYVNMKDRSSLTKYRDSLVLQSCEWLYADNALNSGSTKWKKLIRRYTMPLMVE</sequence>
<comment type="subcellular location">
    <subcellularLocation>
        <location evidence="2">Cytoplasmic vesicle</location>
    </subcellularLocation>
    <subcellularLocation>
        <location evidence="1">Early endosome</location>
    </subcellularLocation>
    <subcellularLocation>
        <location evidence="3">Late endosome</location>
    </subcellularLocation>
</comment>
<dbReference type="InterPro" id="IPR040057">
    <property type="entry name" value="Spe-39"/>
</dbReference>
<keyword evidence="5" id="KW-0968">Cytoplasmic vesicle</keyword>
<reference evidence="7" key="1">
    <citation type="submission" date="2021-02" db="EMBL/GenBank/DDBJ databases">
        <authorList>
            <person name="Bekaert M."/>
        </authorList>
    </citation>
    <scope>NUCLEOTIDE SEQUENCE</scope>
    <source>
        <strain evidence="7">IoA-00</strain>
    </source>
</reference>
<evidence type="ECO:0000256" key="1">
    <source>
        <dbReference type="ARBA" id="ARBA00004412"/>
    </source>
</evidence>
<dbReference type="OrthoDB" id="9977282at2759"/>
<organism evidence="7 8">
    <name type="scientific">Lepeophtheirus salmonis</name>
    <name type="common">Salmon louse</name>
    <name type="synonym">Caligus salmonis</name>
    <dbReference type="NCBI Taxonomy" id="72036"/>
    <lineage>
        <taxon>Eukaryota</taxon>
        <taxon>Metazoa</taxon>
        <taxon>Ecdysozoa</taxon>
        <taxon>Arthropoda</taxon>
        <taxon>Crustacea</taxon>
        <taxon>Multicrustacea</taxon>
        <taxon>Hexanauplia</taxon>
        <taxon>Copepoda</taxon>
        <taxon>Siphonostomatoida</taxon>
        <taxon>Caligidae</taxon>
        <taxon>Lepeophtheirus</taxon>
    </lineage>
</organism>
<dbReference type="Proteomes" id="UP000675881">
    <property type="component" value="Chromosome 14"/>
</dbReference>
<evidence type="ECO:0000313" key="7">
    <source>
        <dbReference type="EMBL" id="CAF2840278.1"/>
    </source>
</evidence>
<dbReference type="GO" id="GO:0006886">
    <property type="term" value="P:intracellular protein transport"/>
    <property type="evidence" value="ECO:0007669"/>
    <property type="project" value="TreeGrafter"/>
</dbReference>
<evidence type="ECO:0000256" key="5">
    <source>
        <dbReference type="ARBA" id="ARBA00023329"/>
    </source>
</evidence>
<evidence type="ECO:0000256" key="2">
    <source>
        <dbReference type="ARBA" id="ARBA00004541"/>
    </source>
</evidence>
<name>A0A7R8H382_LEPSM</name>
<dbReference type="GO" id="GO:0007034">
    <property type="term" value="P:vacuolar transport"/>
    <property type="evidence" value="ECO:0007669"/>
    <property type="project" value="TreeGrafter"/>
</dbReference>
<proteinExistence type="predicted"/>
<evidence type="ECO:0000313" key="8">
    <source>
        <dbReference type="Proteomes" id="UP000675881"/>
    </source>
</evidence>
<gene>
    <name evidence="7" type="ORF">LSAA_4822</name>
</gene>
<keyword evidence="4" id="KW-0967">Endosome</keyword>
<dbReference type="AlphaFoldDB" id="A0A7R8H382"/>
<dbReference type="PANTHER" id="PTHR13364">
    <property type="entry name" value="DEFECTIVE SPERMATOGENESIS PROTEIN 39"/>
    <property type="match status" value="1"/>
</dbReference>
<dbReference type="PANTHER" id="PTHR13364:SF6">
    <property type="entry name" value="SPERMATOGENESIS-DEFECTIVE PROTEIN 39 HOMOLOG"/>
    <property type="match status" value="1"/>
</dbReference>
<accession>A0A7R8H382</accession>
<dbReference type="EMBL" id="HG994593">
    <property type="protein sequence ID" value="CAF2840278.1"/>
    <property type="molecule type" value="Genomic_DNA"/>
</dbReference>
<dbReference type="GO" id="GO:0005770">
    <property type="term" value="C:late endosome"/>
    <property type="evidence" value="ECO:0007669"/>
    <property type="project" value="UniProtKB-SubCell"/>
</dbReference>
<evidence type="ECO:0000256" key="6">
    <source>
        <dbReference type="SAM" id="MobiDB-lite"/>
    </source>
</evidence>
<evidence type="ECO:0000256" key="4">
    <source>
        <dbReference type="ARBA" id="ARBA00022753"/>
    </source>
</evidence>
<dbReference type="GO" id="GO:0005769">
    <property type="term" value="C:early endosome"/>
    <property type="evidence" value="ECO:0007669"/>
    <property type="project" value="UniProtKB-SubCell"/>
</dbReference>